<dbReference type="GO" id="GO:0030246">
    <property type="term" value="F:carbohydrate binding"/>
    <property type="evidence" value="ECO:0007669"/>
    <property type="project" value="UniProtKB-ARBA"/>
</dbReference>
<name>A0A6N7YM29_9PSEU</name>
<dbReference type="Gene3D" id="3.40.50.2300">
    <property type="match status" value="2"/>
</dbReference>
<dbReference type="SUPFAM" id="SSF53822">
    <property type="entry name" value="Periplasmic binding protein-like I"/>
    <property type="match status" value="1"/>
</dbReference>
<evidence type="ECO:0000313" key="7">
    <source>
        <dbReference type="Proteomes" id="UP000440096"/>
    </source>
</evidence>
<keyword evidence="7" id="KW-1185">Reference proteome</keyword>
<feature type="domain" description="Periplasmic binding protein" evidence="5">
    <location>
        <begin position="73"/>
        <end position="332"/>
    </location>
</feature>
<dbReference type="Pfam" id="PF13407">
    <property type="entry name" value="Peripla_BP_4"/>
    <property type="match status" value="1"/>
</dbReference>
<comment type="subcellular location">
    <subcellularLocation>
        <location evidence="1">Cell envelope</location>
    </subcellularLocation>
</comment>
<dbReference type="EMBL" id="WMBA01000003">
    <property type="protein sequence ID" value="MTD52908.1"/>
    <property type="molecule type" value="Genomic_DNA"/>
</dbReference>
<dbReference type="CDD" id="cd01536">
    <property type="entry name" value="PBP1_ABC_sugar_binding-like"/>
    <property type="match status" value="1"/>
</dbReference>
<sequence length="377" mass="37508">MTVLVSACSSSDGSSNGTGPATTSGTATPGVSTMDQLYQGLGEAPPAGGPTPPKNKTIWWVSCGEKIPACSTLTAAGREAAGMLGWTFTVADGNLNANGGYQTAMRQAITAKPDAIVDSAIDCSLIEQPLKEAQAAGIPVIAALANDCDSAIGGNGGSALFSGPTKFSAGAPTAGDYITAAGTAGAAYIINKTGGHAKIIDAVIQAPLGGAIDNGFKSEIKKCADCSIVGSFTFQPADTTAGGPFGQALQAALVKNPDANVVYLALDSELQNGGGARIVKQTGRNIMVVGGQGADPAVVALAKSGDISALTSVQSPQWIGYGAMDTVVRVLAKVPTVNQGIGAIVVDAHHGIGANNTVASAPYDLKAAYSKLWGLGG</sequence>
<evidence type="ECO:0000259" key="5">
    <source>
        <dbReference type="Pfam" id="PF13407"/>
    </source>
</evidence>
<gene>
    <name evidence="6" type="ORF">GKO32_02805</name>
</gene>
<evidence type="ECO:0000256" key="1">
    <source>
        <dbReference type="ARBA" id="ARBA00004196"/>
    </source>
</evidence>
<comment type="similarity">
    <text evidence="2">Belongs to the bacterial solute-binding protein 2 family.</text>
</comment>
<dbReference type="InterPro" id="IPR025997">
    <property type="entry name" value="SBP_2_dom"/>
</dbReference>
<comment type="caution">
    <text evidence="6">The sequence shown here is derived from an EMBL/GenBank/DDBJ whole genome shotgun (WGS) entry which is preliminary data.</text>
</comment>
<evidence type="ECO:0000313" key="6">
    <source>
        <dbReference type="EMBL" id="MTD52908.1"/>
    </source>
</evidence>
<evidence type="ECO:0000256" key="4">
    <source>
        <dbReference type="SAM" id="MobiDB-lite"/>
    </source>
</evidence>
<keyword evidence="3" id="KW-0732">Signal</keyword>
<evidence type="ECO:0000256" key="2">
    <source>
        <dbReference type="ARBA" id="ARBA00007639"/>
    </source>
</evidence>
<protein>
    <submittedName>
        <fullName evidence="6">Substrate-binding domain-containing protein</fullName>
    </submittedName>
</protein>
<organism evidence="6 7">
    <name type="scientific">Amycolatopsis pithecellobii</name>
    <dbReference type="NCBI Taxonomy" id="664692"/>
    <lineage>
        <taxon>Bacteria</taxon>
        <taxon>Bacillati</taxon>
        <taxon>Actinomycetota</taxon>
        <taxon>Actinomycetes</taxon>
        <taxon>Pseudonocardiales</taxon>
        <taxon>Pseudonocardiaceae</taxon>
        <taxon>Amycolatopsis</taxon>
    </lineage>
</organism>
<dbReference type="AlphaFoldDB" id="A0A6N7YM29"/>
<proteinExistence type="inferred from homology"/>
<evidence type="ECO:0000256" key="3">
    <source>
        <dbReference type="ARBA" id="ARBA00022729"/>
    </source>
</evidence>
<dbReference type="GO" id="GO:0030313">
    <property type="term" value="C:cell envelope"/>
    <property type="evidence" value="ECO:0007669"/>
    <property type="project" value="UniProtKB-SubCell"/>
</dbReference>
<dbReference type="RefSeq" id="WP_154755170.1">
    <property type="nucleotide sequence ID" value="NZ_WMBA01000003.1"/>
</dbReference>
<reference evidence="6 7" key="1">
    <citation type="submission" date="2019-11" db="EMBL/GenBank/DDBJ databases">
        <title>Draft genome of Amycolatopsis RM579.</title>
        <authorList>
            <person name="Duangmal K."/>
            <person name="Mingma R."/>
        </authorList>
    </citation>
    <scope>NUCLEOTIDE SEQUENCE [LARGE SCALE GENOMIC DNA]</scope>
    <source>
        <strain evidence="6 7">RM579</strain>
    </source>
</reference>
<dbReference type="PANTHER" id="PTHR46847">
    <property type="entry name" value="D-ALLOSE-BINDING PERIPLASMIC PROTEIN-RELATED"/>
    <property type="match status" value="1"/>
</dbReference>
<feature type="region of interest" description="Disordered" evidence="4">
    <location>
        <begin position="8"/>
        <end position="33"/>
    </location>
</feature>
<dbReference type="PANTHER" id="PTHR46847:SF1">
    <property type="entry name" value="D-ALLOSE-BINDING PERIPLASMIC PROTEIN-RELATED"/>
    <property type="match status" value="1"/>
</dbReference>
<dbReference type="Proteomes" id="UP000440096">
    <property type="component" value="Unassembled WGS sequence"/>
</dbReference>
<dbReference type="InterPro" id="IPR028082">
    <property type="entry name" value="Peripla_BP_I"/>
</dbReference>
<accession>A0A6N7YM29</accession>
<dbReference type="OrthoDB" id="3789223at2"/>